<gene>
    <name evidence="2" type="ORF">B0F90DRAFT_936285</name>
</gene>
<comment type="caution">
    <text evidence="2">The sequence shown here is derived from an EMBL/GenBank/DDBJ whole genome shotgun (WGS) entry which is preliminary data.</text>
</comment>
<evidence type="ECO:0000313" key="3">
    <source>
        <dbReference type="Proteomes" id="UP001203297"/>
    </source>
</evidence>
<feature type="compositionally biased region" description="Basic and acidic residues" evidence="1">
    <location>
        <begin position="64"/>
        <end position="77"/>
    </location>
</feature>
<feature type="compositionally biased region" description="Polar residues" evidence="1">
    <location>
        <begin position="46"/>
        <end position="61"/>
    </location>
</feature>
<evidence type="ECO:0000256" key="1">
    <source>
        <dbReference type="SAM" id="MobiDB-lite"/>
    </source>
</evidence>
<dbReference type="EMBL" id="WTXG01000004">
    <property type="protein sequence ID" value="KAI0305882.1"/>
    <property type="molecule type" value="Genomic_DNA"/>
</dbReference>
<name>A0AAD4M8Q9_9AGAM</name>
<reference evidence="2" key="1">
    <citation type="journal article" date="2022" name="New Phytol.">
        <title>Evolutionary transition to the ectomycorrhizal habit in the genomes of a hyperdiverse lineage of mushroom-forming fungi.</title>
        <authorList>
            <person name="Looney B."/>
            <person name="Miyauchi S."/>
            <person name="Morin E."/>
            <person name="Drula E."/>
            <person name="Courty P.E."/>
            <person name="Kohler A."/>
            <person name="Kuo A."/>
            <person name="LaButti K."/>
            <person name="Pangilinan J."/>
            <person name="Lipzen A."/>
            <person name="Riley R."/>
            <person name="Andreopoulos W."/>
            <person name="He G."/>
            <person name="Johnson J."/>
            <person name="Nolan M."/>
            <person name="Tritt A."/>
            <person name="Barry K.W."/>
            <person name="Grigoriev I.V."/>
            <person name="Nagy L.G."/>
            <person name="Hibbett D."/>
            <person name="Henrissat B."/>
            <person name="Matheny P.B."/>
            <person name="Labbe J."/>
            <person name="Martin F.M."/>
        </authorList>
    </citation>
    <scope>NUCLEOTIDE SEQUENCE</scope>
    <source>
        <strain evidence="2">BPL690</strain>
    </source>
</reference>
<proteinExistence type="predicted"/>
<sequence length="321" mass="35519">MVATKQSRIEPNPTSRLGAVSHARPSRLDSPPLKTAGERTVRHGSGYTTPTTPISHDSSSFIDGRPKTAAEKQREKRLRDDPLADLLSPLFVGCRRCGTRIKLSPKSSYDPFHWIKHRERCLRRSVVTVKETLREKDDQTSSLGVKSTHQGRDVAIVDIKLAAPSRVVWPLSSPSLPSPSVPRLGDMDSGTPSLTADDDEVDKSSYSDQRSLPSGEEEGVLCESDTPPRNASEATPPLCSLSVFRTSDMLAFEDYLHRSRRLPTRLGFPELLPSPEKWHDWSWGQLRAPVYVVAKRPKGIPVTVGVDQPLSSDDDTRNAIL</sequence>
<keyword evidence="3" id="KW-1185">Reference proteome</keyword>
<dbReference type="Proteomes" id="UP001203297">
    <property type="component" value="Unassembled WGS sequence"/>
</dbReference>
<feature type="region of interest" description="Disordered" evidence="1">
    <location>
        <begin position="172"/>
        <end position="235"/>
    </location>
</feature>
<accession>A0AAD4M8Q9</accession>
<organism evidence="2 3">
    <name type="scientific">Multifurca ochricompacta</name>
    <dbReference type="NCBI Taxonomy" id="376703"/>
    <lineage>
        <taxon>Eukaryota</taxon>
        <taxon>Fungi</taxon>
        <taxon>Dikarya</taxon>
        <taxon>Basidiomycota</taxon>
        <taxon>Agaricomycotina</taxon>
        <taxon>Agaricomycetes</taxon>
        <taxon>Russulales</taxon>
        <taxon>Russulaceae</taxon>
        <taxon>Multifurca</taxon>
    </lineage>
</organism>
<evidence type="ECO:0000313" key="2">
    <source>
        <dbReference type="EMBL" id="KAI0305882.1"/>
    </source>
</evidence>
<feature type="region of interest" description="Disordered" evidence="1">
    <location>
        <begin position="1"/>
        <end position="77"/>
    </location>
</feature>
<protein>
    <submittedName>
        <fullName evidence="2">Uncharacterized protein</fullName>
    </submittedName>
</protein>
<dbReference type="AlphaFoldDB" id="A0AAD4M8Q9"/>